<name>C6E021_GEOSM</name>
<dbReference type="HOGENOM" id="CLU_3373973_0_0_7"/>
<dbReference type="KEGG" id="gem:GM21_2524"/>
<evidence type="ECO:0000313" key="2">
    <source>
        <dbReference type="EMBL" id="ACT18565.1"/>
    </source>
</evidence>
<dbReference type="AlphaFoldDB" id="C6E021"/>
<organism evidence="2">
    <name type="scientific">Geobacter sp. (strain M21)</name>
    <dbReference type="NCBI Taxonomy" id="443144"/>
    <lineage>
        <taxon>Bacteria</taxon>
        <taxon>Pseudomonadati</taxon>
        <taxon>Thermodesulfobacteriota</taxon>
        <taxon>Desulfuromonadia</taxon>
        <taxon>Geobacterales</taxon>
        <taxon>Geobacteraceae</taxon>
        <taxon>Geobacter</taxon>
    </lineage>
</organism>
<protein>
    <submittedName>
        <fullName evidence="2">Uncharacterized protein</fullName>
    </submittedName>
</protein>
<dbReference type="EMBL" id="CP001661">
    <property type="protein sequence ID" value="ACT18565.1"/>
    <property type="molecule type" value="Genomic_DNA"/>
</dbReference>
<feature type="region of interest" description="Disordered" evidence="1">
    <location>
        <begin position="1"/>
        <end position="34"/>
    </location>
</feature>
<feature type="compositionally biased region" description="Gly residues" evidence="1">
    <location>
        <begin position="24"/>
        <end position="34"/>
    </location>
</feature>
<reference evidence="2" key="1">
    <citation type="submission" date="2009-07" db="EMBL/GenBank/DDBJ databases">
        <title>Complete sequence of Geobacter sp. M21.</title>
        <authorList>
            <consortium name="US DOE Joint Genome Institute"/>
            <person name="Lucas S."/>
            <person name="Copeland A."/>
            <person name="Lapidus A."/>
            <person name="Glavina del Rio T."/>
            <person name="Dalin E."/>
            <person name="Tice H."/>
            <person name="Bruce D."/>
            <person name="Goodwin L."/>
            <person name="Pitluck S."/>
            <person name="Saunders E."/>
            <person name="Brettin T."/>
            <person name="Detter J.C."/>
            <person name="Han C."/>
            <person name="Larimer F."/>
            <person name="Land M."/>
            <person name="Hauser L."/>
            <person name="Kyrpides N."/>
            <person name="Ovchinnikova G."/>
            <person name="Lovley D."/>
        </authorList>
    </citation>
    <scope>NUCLEOTIDE SEQUENCE [LARGE SCALE GENOMIC DNA]</scope>
    <source>
        <strain evidence="2">M21</strain>
    </source>
</reference>
<dbReference type="STRING" id="443144.GM21_2524"/>
<sequence>MIGTRHGNGIAMYRRPRPDPLLEGEGGLTEGHGL</sequence>
<evidence type="ECO:0000256" key="1">
    <source>
        <dbReference type="SAM" id="MobiDB-lite"/>
    </source>
</evidence>
<accession>C6E021</accession>
<gene>
    <name evidence="2" type="ordered locus">GM21_2524</name>
</gene>
<proteinExistence type="predicted"/>